<dbReference type="Pfam" id="PF00270">
    <property type="entry name" value="DEAD"/>
    <property type="match status" value="1"/>
</dbReference>
<dbReference type="CDD" id="cd09641">
    <property type="entry name" value="Cas3''_I"/>
    <property type="match status" value="1"/>
</dbReference>
<sequence length="796" mass="88873">MESYLAHIQRDPSDKIIAVQSVSKHCHNTARYAAAALEPVGLSAAGEAVGLLHDLGKYSEQFQDYIKDGAGTRGSVNHTFAGVRLLLERYHHEPPEDLADIAAELLALAVGGHHGGLFDCVDDQQKNGFRHRLTKKEIGYEEARDNFFRFCINQEELDQQFQAALNELTPVLEHICAMTGEEVSDERYDQETAFYSGLLARLLLSAVIEGDRRDTAISMNGAAFPPARSGEELEQMWFTLLTRTEEKLNAFSSKTPIDQARRMISNQCGQAAEQAGGVFRLSVPTGGGKTLSGLRFALAHARKYRKQRIIFTSPLLSILDQNAKEIRKYIQDDSLILEHHSNLVRTEENSEQLDERELLTETWEAPVIITTLVQLLNILFSGKTTCIRRFHSLCNSVIVIDEVQTVPSKMLSMFSLAVNFLAEICGVTVVLCSATQPCTEQIEHPIHGPIRDIVPYDPALWQVFQRTDIQSVGSMSLEQIADFAVKKLEHVDSLLIVCNKKNQSEHLYSLLKDKSFALFSLSAAMCVTHRRDTLNKLKSALGQSSQKTVCVSTQVIEAGVDISFGCVIRLSAGMDSVVQAAGRCNRSGEAGPGVLAPVYLVECQQENLSHLPDIQLGKDATQELIAEFAARPEQFQHRLDSDASIEYYYRALYRREPAGHHDYCVKDRPSLFSLLSLNGQYAQEHPYYFNQAFRLAGTLFEVFEENTTDVVVPYKESEALIAGLCSEKAQRDPFYLRSLLEAAKPYTVSLYQYQIDRLNEEHSLIPLQGGALGLSGHYSAETGFSMGESNLEFLWR</sequence>
<dbReference type="InterPro" id="IPR011545">
    <property type="entry name" value="DEAD/DEAH_box_helicase_dom"/>
</dbReference>
<dbReference type="RefSeq" id="WP_058118517.1">
    <property type="nucleotide sequence ID" value="NZ_CALICV010000121.1"/>
</dbReference>
<proteinExistence type="inferred from homology"/>
<dbReference type="GO" id="GO:0003676">
    <property type="term" value="F:nucleic acid binding"/>
    <property type="evidence" value="ECO:0007669"/>
    <property type="project" value="InterPro"/>
</dbReference>
<keyword evidence="3" id="KW-0540">Nuclease</keyword>
<dbReference type="PANTHER" id="PTHR24031">
    <property type="entry name" value="RNA HELICASE"/>
    <property type="match status" value="1"/>
</dbReference>
<dbReference type="InterPro" id="IPR014001">
    <property type="entry name" value="Helicase_ATP-bd"/>
</dbReference>
<dbReference type="InterPro" id="IPR038257">
    <property type="entry name" value="CRISPR-assoc_Cas3_HD_sf"/>
</dbReference>
<dbReference type="SUPFAM" id="SSF52540">
    <property type="entry name" value="P-loop containing nucleoside triphosphate hydrolases"/>
    <property type="match status" value="1"/>
</dbReference>
<evidence type="ECO:0000256" key="4">
    <source>
        <dbReference type="ARBA" id="ARBA00022723"/>
    </source>
</evidence>
<dbReference type="GO" id="GO:0005524">
    <property type="term" value="F:ATP binding"/>
    <property type="evidence" value="ECO:0007669"/>
    <property type="project" value="UniProtKB-KW"/>
</dbReference>
<protein>
    <submittedName>
        <fullName evidence="12">CRISPR-associated helicase Cas3</fullName>
    </submittedName>
</protein>
<reference evidence="13" key="2">
    <citation type="submission" date="2015-04" db="EMBL/GenBank/DDBJ databases">
        <title>A butyrogenic pathway from the amino acid lysine in a human gut commensal.</title>
        <authorList>
            <person name="de Vos W.M."/>
            <person name="Bui N.T.P."/>
            <person name="Plugge C.M."/>
            <person name="Ritari J."/>
        </authorList>
    </citation>
    <scope>NUCLEOTIDE SEQUENCE [LARGE SCALE GENOMIC DNA]</scope>
    <source>
        <strain evidence="13">AF211</strain>
    </source>
</reference>
<dbReference type="PATRIC" id="fig|1297617.4.peg.3179"/>
<gene>
    <name evidence="12" type="ORF">IB211_03094c</name>
</gene>
<dbReference type="InterPro" id="IPR006483">
    <property type="entry name" value="CRISPR-assoc_Cas3_HD"/>
</dbReference>
<keyword evidence="5" id="KW-0547">Nucleotide-binding</keyword>
<comment type="similarity">
    <text evidence="2">In the central section; belongs to the CRISPR-associated helicase Cas3 family.</text>
</comment>
<dbReference type="KEGG" id="ibu:IB211_03094c"/>
<keyword evidence="9" id="KW-0051">Antiviral defense</keyword>
<dbReference type="Pfam" id="PF22590">
    <property type="entry name" value="Cas3-like_C_2"/>
    <property type="match status" value="1"/>
</dbReference>
<evidence type="ECO:0000259" key="10">
    <source>
        <dbReference type="PROSITE" id="PS51192"/>
    </source>
</evidence>
<keyword evidence="6" id="KW-0378">Hydrolase</keyword>
<dbReference type="SMART" id="SM00487">
    <property type="entry name" value="DEXDc"/>
    <property type="match status" value="1"/>
</dbReference>
<dbReference type="AlphaFoldDB" id="A0A0S2W7Z9"/>
<dbReference type="Pfam" id="PF18019">
    <property type="entry name" value="Cas3_HD"/>
    <property type="match status" value="1"/>
</dbReference>
<feature type="domain" description="HD Cas3-type" evidence="11">
    <location>
        <begin position="15"/>
        <end position="213"/>
    </location>
</feature>
<dbReference type="InterPro" id="IPR001650">
    <property type="entry name" value="Helicase_C-like"/>
</dbReference>
<keyword evidence="13" id="KW-1185">Reference proteome</keyword>
<keyword evidence="4" id="KW-0479">Metal-binding</keyword>
<evidence type="ECO:0000259" key="11">
    <source>
        <dbReference type="PROSITE" id="PS51643"/>
    </source>
</evidence>
<evidence type="ECO:0000313" key="12">
    <source>
        <dbReference type="EMBL" id="ALP95485.1"/>
    </source>
</evidence>
<evidence type="ECO:0000256" key="3">
    <source>
        <dbReference type="ARBA" id="ARBA00022722"/>
    </source>
</evidence>
<dbReference type="Gene3D" id="1.10.3210.30">
    <property type="match status" value="1"/>
</dbReference>
<dbReference type="GO" id="GO:0051607">
    <property type="term" value="P:defense response to virus"/>
    <property type="evidence" value="ECO:0007669"/>
    <property type="project" value="UniProtKB-KW"/>
</dbReference>
<dbReference type="STRING" id="1297617.IB211_03094c"/>
<evidence type="ECO:0000256" key="2">
    <source>
        <dbReference type="ARBA" id="ARBA00009046"/>
    </source>
</evidence>
<evidence type="ECO:0000313" key="13">
    <source>
        <dbReference type="Proteomes" id="UP000064844"/>
    </source>
</evidence>
<dbReference type="GO" id="GO:0004518">
    <property type="term" value="F:nuclease activity"/>
    <property type="evidence" value="ECO:0007669"/>
    <property type="project" value="UniProtKB-KW"/>
</dbReference>
<keyword evidence="8" id="KW-0067">ATP-binding</keyword>
<evidence type="ECO:0000256" key="1">
    <source>
        <dbReference type="ARBA" id="ARBA00006847"/>
    </source>
</evidence>
<dbReference type="SMART" id="SM00490">
    <property type="entry name" value="HELICc"/>
    <property type="match status" value="1"/>
</dbReference>
<dbReference type="GO" id="GO:0046872">
    <property type="term" value="F:metal ion binding"/>
    <property type="evidence" value="ECO:0007669"/>
    <property type="project" value="UniProtKB-KW"/>
</dbReference>
<dbReference type="PROSITE" id="PS51192">
    <property type="entry name" value="HELICASE_ATP_BIND_1"/>
    <property type="match status" value="1"/>
</dbReference>
<dbReference type="eggNOG" id="COG1203">
    <property type="taxonomic scope" value="Bacteria"/>
</dbReference>
<organism evidence="12 13">
    <name type="scientific">Intestinimonas butyriciproducens</name>
    <dbReference type="NCBI Taxonomy" id="1297617"/>
    <lineage>
        <taxon>Bacteria</taxon>
        <taxon>Bacillati</taxon>
        <taxon>Bacillota</taxon>
        <taxon>Clostridia</taxon>
        <taxon>Eubacteriales</taxon>
        <taxon>Intestinimonas</taxon>
    </lineage>
</organism>
<evidence type="ECO:0000256" key="9">
    <source>
        <dbReference type="ARBA" id="ARBA00023118"/>
    </source>
</evidence>
<evidence type="ECO:0000256" key="5">
    <source>
        <dbReference type="ARBA" id="ARBA00022741"/>
    </source>
</evidence>
<dbReference type="Gene3D" id="3.40.50.300">
    <property type="entry name" value="P-loop containing nucleotide triphosphate hydrolases"/>
    <property type="match status" value="2"/>
</dbReference>
<dbReference type="GO" id="GO:0016787">
    <property type="term" value="F:hydrolase activity"/>
    <property type="evidence" value="ECO:0007669"/>
    <property type="project" value="UniProtKB-KW"/>
</dbReference>
<dbReference type="InterPro" id="IPR054712">
    <property type="entry name" value="Cas3-like_dom"/>
</dbReference>
<dbReference type="EMBL" id="CP011307">
    <property type="protein sequence ID" value="ALP95485.1"/>
    <property type="molecule type" value="Genomic_DNA"/>
</dbReference>
<dbReference type="PROSITE" id="PS51643">
    <property type="entry name" value="HD_CAS3"/>
    <property type="match status" value="1"/>
</dbReference>
<feature type="domain" description="Helicase ATP-binding" evidence="10">
    <location>
        <begin position="270"/>
        <end position="454"/>
    </location>
</feature>
<dbReference type="NCBIfam" id="TIGR01596">
    <property type="entry name" value="cas3_HD"/>
    <property type="match status" value="1"/>
</dbReference>
<dbReference type="InterPro" id="IPR006474">
    <property type="entry name" value="Helicase_Cas3_CRISPR-ass_core"/>
</dbReference>
<dbReference type="GO" id="GO:0004386">
    <property type="term" value="F:helicase activity"/>
    <property type="evidence" value="ECO:0007669"/>
    <property type="project" value="UniProtKB-KW"/>
</dbReference>
<name>A0A0S2W7Z9_9FIRM</name>
<keyword evidence="7" id="KW-0347">Helicase</keyword>
<evidence type="ECO:0000256" key="7">
    <source>
        <dbReference type="ARBA" id="ARBA00022806"/>
    </source>
</evidence>
<accession>A0A0S2W7Z9</accession>
<evidence type="ECO:0000256" key="8">
    <source>
        <dbReference type="ARBA" id="ARBA00022840"/>
    </source>
</evidence>
<comment type="similarity">
    <text evidence="1">In the N-terminal section; belongs to the CRISPR-associated nuclease Cas3-HD family.</text>
</comment>
<reference evidence="12 13" key="1">
    <citation type="journal article" date="2015" name="Nat. Commun.">
        <title>Production of butyrate from lysine and the Amadori product fructoselysine by a human gut commensal.</title>
        <authorList>
            <person name="Bui T.P."/>
            <person name="Ritari J."/>
            <person name="Boeren S."/>
            <person name="de Waard P."/>
            <person name="Plugge C.M."/>
            <person name="de Vos W.M."/>
        </authorList>
    </citation>
    <scope>NUCLEOTIDE SEQUENCE [LARGE SCALE GENOMIC DNA]</scope>
    <source>
        <strain evidence="12 13">AF211</strain>
    </source>
</reference>
<dbReference type="NCBIfam" id="TIGR01587">
    <property type="entry name" value="cas3_core"/>
    <property type="match status" value="1"/>
</dbReference>
<evidence type="ECO:0000256" key="6">
    <source>
        <dbReference type="ARBA" id="ARBA00022801"/>
    </source>
</evidence>
<dbReference type="CDD" id="cd17930">
    <property type="entry name" value="DEXHc_cas3"/>
    <property type="match status" value="1"/>
</dbReference>
<dbReference type="Proteomes" id="UP000064844">
    <property type="component" value="Chromosome"/>
</dbReference>
<dbReference type="InterPro" id="IPR027417">
    <property type="entry name" value="P-loop_NTPase"/>
</dbReference>